<organism evidence="2 3">
    <name type="scientific">Stagnihabitans tardus</name>
    <dbReference type="NCBI Taxonomy" id="2699202"/>
    <lineage>
        <taxon>Bacteria</taxon>
        <taxon>Pseudomonadati</taxon>
        <taxon>Pseudomonadota</taxon>
        <taxon>Alphaproteobacteria</taxon>
        <taxon>Rhodobacterales</taxon>
        <taxon>Paracoccaceae</taxon>
        <taxon>Stagnihabitans</taxon>
    </lineage>
</organism>
<dbReference type="Pfam" id="PF10067">
    <property type="entry name" value="DUF2306"/>
    <property type="match status" value="1"/>
</dbReference>
<evidence type="ECO:0000313" key="3">
    <source>
        <dbReference type="Proteomes" id="UP001193501"/>
    </source>
</evidence>
<dbReference type="InterPro" id="IPR018750">
    <property type="entry name" value="DUF2306_membrane"/>
</dbReference>
<proteinExistence type="predicted"/>
<dbReference type="AlphaFoldDB" id="A0AAE4YB87"/>
<accession>A0AAE4YB87</accession>
<gene>
    <name evidence="2" type="ORF">GV832_05805</name>
</gene>
<feature type="transmembrane region" description="Helical" evidence="1">
    <location>
        <begin position="102"/>
        <end position="124"/>
    </location>
</feature>
<evidence type="ECO:0000256" key="1">
    <source>
        <dbReference type="SAM" id="Phobius"/>
    </source>
</evidence>
<keyword evidence="1" id="KW-1133">Transmembrane helix</keyword>
<dbReference type="Proteomes" id="UP001193501">
    <property type="component" value="Unassembled WGS sequence"/>
</dbReference>
<feature type="transmembrane region" description="Helical" evidence="1">
    <location>
        <begin position="44"/>
        <end position="62"/>
    </location>
</feature>
<reference evidence="2" key="1">
    <citation type="submission" date="2020-01" db="EMBL/GenBank/DDBJ databases">
        <authorList>
            <person name="Chen W.-M."/>
        </authorList>
    </citation>
    <scope>NUCLEOTIDE SEQUENCE</scope>
    <source>
        <strain evidence="2">CYK-10</strain>
    </source>
</reference>
<name>A0AAE4YB87_9RHOB</name>
<comment type="caution">
    <text evidence="2">The sequence shown here is derived from an EMBL/GenBank/DDBJ whole genome shotgun (WGS) entry which is preliminary data.</text>
</comment>
<dbReference type="RefSeq" id="WP_168773892.1">
    <property type="nucleotide sequence ID" value="NZ_JAABNR010000004.1"/>
</dbReference>
<dbReference type="EMBL" id="JAABNR010000004">
    <property type="protein sequence ID" value="NBZ87089.1"/>
    <property type="molecule type" value="Genomic_DNA"/>
</dbReference>
<feature type="transmembrane region" description="Helical" evidence="1">
    <location>
        <begin position="168"/>
        <end position="186"/>
    </location>
</feature>
<feature type="transmembrane region" description="Helical" evidence="1">
    <location>
        <begin position="136"/>
        <end position="162"/>
    </location>
</feature>
<feature type="transmembrane region" description="Helical" evidence="1">
    <location>
        <begin position="74"/>
        <end position="96"/>
    </location>
</feature>
<keyword evidence="1" id="KW-0472">Membrane</keyword>
<evidence type="ECO:0000313" key="2">
    <source>
        <dbReference type="EMBL" id="NBZ87089.1"/>
    </source>
</evidence>
<keyword evidence="1" id="KW-0812">Transmembrane</keyword>
<sequence>MSRPVFWALSLPALLVALVSWRVFFLPMDLVMPEMGAYLRDVPLGVWGHVIFAPIALALVPLQLRRAKGALHRWAGRAYGVSVLVAGIAALSLLPVSVASDLARWGFGVLAVLWIATTALGIAAARRGDFAAHRVWMLRSVALTFAAVSLRVIMAPLMALGWTVAETYQVTAWGSWLLTLAVVEIARKR</sequence>
<protein>
    <submittedName>
        <fullName evidence="2">DUF2306 domain-containing protein</fullName>
    </submittedName>
</protein>
<keyword evidence="3" id="KW-1185">Reference proteome</keyword>